<evidence type="ECO:0000259" key="9">
    <source>
        <dbReference type="PROSITE" id="PS51837"/>
    </source>
</evidence>
<protein>
    <recommendedName>
        <fullName evidence="9">LITAF domain-containing protein</fullName>
    </recommendedName>
</protein>
<evidence type="ECO:0000313" key="11">
    <source>
        <dbReference type="Proteomes" id="UP000472260"/>
    </source>
</evidence>
<reference evidence="10" key="1">
    <citation type="submission" date="2025-08" db="UniProtKB">
        <authorList>
            <consortium name="Ensembl"/>
        </authorList>
    </citation>
    <scope>IDENTIFICATION</scope>
</reference>
<dbReference type="GO" id="GO:0005634">
    <property type="term" value="C:nucleus"/>
    <property type="evidence" value="ECO:0007669"/>
    <property type="project" value="TreeGrafter"/>
</dbReference>
<evidence type="ECO:0000313" key="10">
    <source>
        <dbReference type="Ensembl" id="ENSSANP00000094026.1"/>
    </source>
</evidence>
<dbReference type="InterPro" id="IPR037519">
    <property type="entry name" value="LITAF_fam"/>
</dbReference>
<dbReference type="InterPro" id="IPR006629">
    <property type="entry name" value="LITAF"/>
</dbReference>
<organism evidence="10 11">
    <name type="scientific">Sinocyclocheilus anshuiensis</name>
    <dbReference type="NCBI Taxonomy" id="1608454"/>
    <lineage>
        <taxon>Eukaryota</taxon>
        <taxon>Metazoa</taxon>
        <taxon>Chordata</taxon>
        <taxon>Craniata</taxon>
        <taxon>Vertebrata</taxon>
        <taxon>Euteleostomi</taxon>
        <taxon>Actinopterygii</taxon>
        <taxon>Neopterygii</taxon>
        <taxon>Teleostei</taxon>
        <taxon>Ostariophysi</taxon>
        <taxon>Cypriniformes</taxon>
        <taxon>Cyprinidae</taxon>
        <taxon>Cyprininae</taxon>
        <taxon>Sinocyclocheilus</taxon>
    </lineage>
</organism>
<proteinExistence type="inferred from homology"/>
<evidence type="ECO:0000256" key="7">
    <source>
        <dbReference type="ARBA" id="ARBA00023136"/>
    </source>
</evidence>
<evidence type="ECO:0000256" key="4">
    <source>
        <dbReference type="ARBA" id="ARBA00005975"/>
    </source>
</evidence>
<accession>A0A671SEA9</accession>
<keyword evidence="6" id="KW-0862">Zinc</keyword>
<keyword evidence="11" id="KW-1185">Reference proteome</keyword>
<comment type="similarity">
    <text evidence="4">Belongs to the CDIP1/LITAF family.</text>
</comment>
<dbReference type="Pfam" id="PF10601">
    <property type="entry name" value="zf-LITAF-like"/>
    <property type="match status" value="1"/>
</dbReference>
<feature type="transmembrane region" description="Helical" evidence="8">
    <location>
        <begin position="55"/>
        <end position="78"/>
    </location>
</feature>
<dbReference type="PANTHER" id="PTHR23292:SF35">
    <property type="entry name" value="LITAF DOMAIN-CONTAINING PROTEIN"/>
    <property type="match status" value="1"/>
</dbReference>
<dbReference type="SMART" id="SM00714">
    <property type="entry name" value="LITAF"/>
    <property type="match status" value="1"/>
</dbReference>
<feature type="domain" description="LITAF" evidence="9">
    <location>
        <begin position="17"/>
        <end position="101"/>
    </location>
</feature>
<evidence type="ECO:0000256" key="2">
    <source>
        <dbReference type="ARBA" id="ARBA00004414"/>
    </source>
</evidence>
<evidence type="ECO:0000256" key="3">
    <source>
        <dbReference type="ARBA" id="ARBA00004630"/>
    </source>
</evidence>
<dbReference type="GO" id="GO:0098560">
    <property type="term" value="C:cytoplasmic side of late endosome membrane"/>
    <property type="evidence" value="ECO:0007669"/>
    <property type="project" value="TreeGrafter"/>
</dbReference>
<dbReference type="PANTHER" id="PTHR23292">
    <property type="entry name" value="LIPOPOLYSACCHARIDE-INDUCED TUMOR NECROSIS FACTOR-ALPHA FACTOR"/>
    <property type="match status" value="1"/>
</dbReference>
<comment type="subcellular location">
    <subcellularLocation>
        <location evidence="1">Endosome membrane</location>
        <topology evidence="1">Peripheral membrane protein</topology>
        <orientation evidence="1">Cytoplasmic side</orientation>
    </subcellularLocation>
    <subcellularLocation>
        <location evidence="2">Late endosome membrane</location>
    </subcellularLocation>
    <subcellularLocation>
        <location evidence="3">Lysosome membrane</location>
        <topology evidence="3">Peripheral membrane protein</topology>
        <orientation evidence="3">Cytoplasmic side</orientation>
    </subcellularLocation>
</comment>
<keyword evidence="7 8" id="KW-0472">Membrane</keyword>
<dbReference type="PROSITE" id="PS51837">
    <property type="entry name" value="LITAF"/>
    <property type="match status" value="1"/>
</dbReference>
<name>A0A671SEA9_9TELE</name>
<keyword evidence="8" id="KW-1133">Transmembrane helix</keyword>
<keyword evidence="5" id="KW-0479">Metal-binding</keyword>
<dbReference type="Proteomes" id="UP000472260">
    <property type="component" value="Unassembled WGS sequence"/>
</dbReference>
<dbReference type="Ensembl" id="ENSSANT00000099856.1">
    <property type="protein sequence ID" value="ENSSANP00000094026.1"/>
    <property type="gene ID" value="ENSSANG00000046352.1"/>
</dbReference>
<sequence length="102" mass="11574">VTVRKEKTNVAHTRSCNQQSIPERLKNLKRSMTRTQCPFCRQYITTDVTTKAGSAAYIVCLISILFCCIAGCCVIPFCMDRCKDVVHKCPKCRSHIKTCKKL</sequence>
<evidence type="ECO:0000256" key="1">
    <source>
        <dbReference type="ARBA" id="ARBA00004125"/>
    </source>
</evidence>
<dbReference type="AlphaFoldDB" id="A0A671SEA9"/>
<reference evidence="10" key="2">
    <citation type="submission" date="2025-09" db="UniProtKB">
        <authorList>
            <consortium name="Ensembl"/>
        </authorList>
    </citation>
    <scope>IDENTIFICATION</scope>
</reference>
<dbReference type="GO" id="GO:0008270">
    <property type="term" value="F:zinc ion binding"/>
    <property type="evidence" value="ECO:0007669"/>
    <property type="project" value="TreeGrafter"/>
</dbReference>
<evidence type="ECO:0000256" key="5">
    <source>
        <dbReference type="ARBA" id="ARBA00022723"/>
    </source>
</evidence>
<keyword evidence="8" id="KW-0812">Transmembrane</keyword>
<evidence type="ECO:0000256" key="6">
    <source>
        <dbReference type="ARBA" id="ARBA00022833"/>
    </source>
</evidence>
<evidence type="ECO:0000256" key="8">
    <source>
        <dbReference type="SAM" id="Phobius"/>
    </source>
</evidence>
<dbReference type="GO" id="GO:0098574">
    <property type="term" value="C:cytoplasmic side of lysosomal membrane"/>
    <property type="evidence" value="ECO:0007669"/>
    <property type="project" value="TreeGrafter"/>
</dbReference>